<dbReference type="Gene3D" id="3.40.50.300">
    <property type="entry name" value="P-loop containing nucleotide triphosphate hydrolases"/>
    <property type="match status" value="1"/>
</dbReference>
<gene>
    <name evidence="2" type="ORF">PMG71_03735</name>
</gene>
<evidence type="ECO:0000313" key="3">
    <source>
        <dbReference type="Proteomes" id="UP001235303"/>
    </source>
</evidence>
<protein>
    <submittedName>
        <fullName evidence="2">AAA family ATPase</fullName>
    </submittedName>
</protein>
<dbReference type="InterPro" id="IPR011704">
    <property type="entry name" value="ATPase_dyneun-rel_AAA"/>
</dbReference>
<organism evidence="2 3">
    <name type="scientific">Roseofilum acuticapitatum BLCC-M154</name>
    <dbReference type="NCBI Taxonomy" id="3022444"/>
    <lineage>
        <taxon>Bacteria</taxon>
        <taxon>Bacillati</taxon>
        <taxon>Cyanobacteriota</taxon>
        <taxon>Cyanophyceae</taxon>
        <taxon>Desertifilales</taxon>
        <taxon>Desertifilaceae</taxon>
        <taxon>Roseofilum</taxon>
        <taxon>Roseofilum acuticapitatum</taxon>
    </lineage>
</organism>
<accession>A0ABT7ANQ9</accession>
<dbReference type="SUPFAM" id="SSF52540">
    <property type="entry name" value="P-loop containing nucleoside triphosphate hydrolases"/>
    <property type="match status" value="1"/>
</dbReference>
<keyword evidence="3" id="KW-1185">Reference proteome</keyword>
<evidence type="ECO:0000313" key="2">
    <source>
        <dbReference type="EMBL" id="MDJ1168535.1"/>
    </source>
</evidence>
<dbReference type="InterPro" id="IPR027417">
    <property type="entry name" value="P-loop_NTPase"/>
</dbReference>
<comment type="caution">
    <text evidence="2">The sequence shown here is derived from an EMBL/GenBank/DDBJ whole genome shotgun (WGS) entry which is preliminary data.</text>
</comment>
<evidence type="ECO:0000259" key="1">
    <source>
        <dbReference type="SMART" id="SM00382"/>
    </source>
</evidence>
<dbReference type="Proteomes" id="UP001235303">
    <property type="component" value="Unassembled WGS sequence"/>
</dbReference>
<dbReference type="Pfam" id="PF07728">
    <property type="entry name" value="AAA_5"/>
    <property type="match status" value="1"/>
</dbReference>
<dbReference type="SMART" id="SM00382">
    <property type="entry name" value="AAA"/>
    <property type="match status" value="1"/>
</dbReference>
<proteinExistence type="predicted"/>
<dbReference type="CDD" id="cd00009">
    <property type="entry name" value="AAA"/>
    <property type="match status" value="1"/>
</dbReference>
<dbReference type="EMBL" id="JAQOSP010000024">
    <property type="protein sequence ID" value="MDJ1168535.1"/>
    <property type="molecule type" value="Genomic_DNA"/>
</dbReference>
<name>A0ABT7ANQ9_9CYAN</name>
<sequence length="361" mass="40806">MIRIDARELYQVLELTPPEQNILLVGKHGIGKSEIISHFYRQRQNLPVIPFFLGQMSDPGDLIGLLHKDEKTGRSVFLPPYWWPEADRPVVLFLDELNRARPEILQAVQDLTLNKTLAGKALPPGSIVIAAVNGGEEYQLTELDPALVSRFNLYEFAPTVEDWLLWAADRDIDSRVLTFIQQHPEYLDGDNLDADTAIATAGLVKTPDRRAWVKVADFVGNHKDLQDIHFKLIAGMVGTHASLAFRQSLANQRGLEPEQLLLQFSKYSKQLKDLEIQDFASLNERVLLWLNSGHCPENKADQARKNLLKYLQHLAKAKQQEAIAHFSSLVQSPKFSDAMGFVAESMDLIDFLSEYLEAIQV</sequence>
<feature type="domain" description="AAA+ ATPase" evidence="1">
    <location>
        <begin position="18"/>
        <end position="161"/>
    </location>
</feature>
<dbReference type="InterPro" id="IPR003593">
    <property type="entry name" value="AAA+_ATPase"/>
</dbReference>
<reference evidence="2 3" key="1">
    <citation type="submission" date="2023-01" db="EMBL/GenBank/DDBJ databases">
        <title>Novel diversity within Roseofilum (Cyanobacteria; Desertifilaceae) from marine benthic mats with descriptions of four novel species.</title>
        <authorList>
            <person name="Wang Y."/>
            <person name="Berthold D.E."/>
            <person name="Hu J."/>
            <person name="Lefler F.W."/>
            <person name="Laughinghouse H.D. IV."/>
        </authorList>
    </citation>
    <scope>NUCLEOTIDE SEQUENCE [LARGE SCALE GENOMIC DNA]</scope>
    <source>
        <strain evidence="2 3">BLCC-M154</strain>
    </source>
</reference>
<dbReference type="RefSeq" id="WP_283752298.1">
    <property type="nucleotide sequence ID" value="NZ_JAQOSP010000024.1"/>
</dbReference>